<keyword evidence="2" id="KW-0560">Oxidoreductase</keyword>
<name>A0A2Z2P2K5_9GAMM</name>
<dbReference type="KEGG" id="gai:IMCC3135_23640"/>
<gene>
    <name evidence="2" type="primary">yliI_6</name>
    <name evidence="2" type="ORF">IMCC3135_23640</name>
</gene>
<dbReference type="GO" id="GO:0016491">
    <property type="term" value="F:oxidoreductase activity"/>
    <property type="evidence" value="ECO:0007669"/>
    <property type="project" value="UniProtKB-KW"/>
</dbReference>
<dbReference type="PANTHER" id="PTHR19328">
    <property type="entry name" value="HEDGEHOG-INTERACTING PROTEIN"/>
    <property type="match status" value="1"/>
</dbReference>
<keyword evidence="3" id="KW-1185">Reference proteome</keyword>
<organism evidence="2 3">
    <name type="scientific">Granulosicoccus antarcticus IMCC3135</name>
    <dbReference type="NCBI Taxonomy" id="1192854"/>
    <lineage>
        <taxon>Bacteria</taxon>
        <taxon>Pseudomonadati</taxon>
        <taxon>Pseudomonadota</taxon>
        <taxon>Gammaproteobacteria</taxon>
        <taxon>Chromatiales</taxon>
        <taxon>Granulosicoccaceae</taxon>
        <taxon>Granulosicoccus</taxon>
    </lineage>
</organism>
<sequence length="157" mass="16860">MIRNKRFGLVIFICAVLITVLVAVRLTPKLMRRFYTQGLELVELTSGLEIPWSMAFLPDGSMLVTERVGRLRHIDSEGLLSGPISGLPLIAQGGEGGLLGIAIAPDFSQSRRVFWSYSEPAASGQQGTSSAVASSPTGRYFHVQRAAVCLPVCVASP</sequence>
<evidence type="ECO:0000313" key="2">
    <source>
        <dbReference type="EMBL" id="ASJ74797.1"/>
    </source>
</evidence>
<proteinExistence type="predicted"/>
<dbReference type="PANTHER" id="PTHR19328:SF75">
    <property type="entry name" value="ALDOSE SUGAR DEHYDROGENASE YLII"/>
    <property type="match status" value="1"/>
</dbReference>
<dbReference type="EC" id="1.1.5.-" evidence="2"/>
<dbReference type="Gene3D" id="2.120.10.30">
    <property type="entry name" value="TolB, C-terminal domain"/>
    <property type="match status" value="1"/>
</dbReference>
<reference evidence="2 3" key="1">
    <citation type="submission" date="2016-12" db="EMBL/GenBank/DDBJ databases">
        <authorList>
            <person name="Song W.-J."/>
            <person name="Kurnit D.M."/>
        </authorList>
    </citation>
    <scope>NUCLEOTIDE SEQUENCE [LARGE SCALE GENOMIC DNA]</scope>
    <source>
        <strain evidence="2 3">IMCC3135</strain>
    </source>
</reference>
<protein>
    <submittedName>
        <fullName evidence="2">Soluble aldose sugar dehydrogenase YliI</fullName>
        <ecNumber evidence="2">1.1.5.-</ecNumber>
    </submittedName>
</protein>
<dbReference type="InterPro" id="IPR011041">
    <property type="entry name" value="Quinoprot_gluc/sorb_DH_b-prop"/>
</dbReference>
<dbReference type="InterPro" id="IPR011042">
    <property type="entry name" value="6-blade_b-propeller_TolB-like"/>
</dbReference>
<dbReference type="SUPFAM" id="SSF50952">
    <property type="entry name" value="Soluble quinoprotein glucose dehydrogenase"/>
    <property type="match status" value="1"/>
</dbReference>
<feature type="domain" description="Glucose/Sorbosone dehydrogenase" evidence="1">
    <location>
        <begin position="48"/>
        <end position="128"/>
    </location>
</feature>
<evidence type="ECO:0000313" key="3">
    <source>
        <dbReference type="Proteomes" id="UP000250079"/>
    </source>
</evidence>
<dbReference type="Pfam" id="PF07995">
    <property type="entry name" value="GSDH"/>
    <property type="match status" value="1"/>
</dbReference>
<dbReference type="Proteomes" id="UP000250079">
    <property type="component" value="Chromosome"/>
</dbReference>
<dbReference type="EMBL" id="CP018632">
    <property type="protein sequence ID" value="ASJ74797.1"/>
    <property type="molecule type" value="Genomic_DNA"/>
</dbReference>
<dbReference type="InterPro" id="IPR012938">
    <property type="entry name" value="Glc/Sorbosone_DH"/>
</dbReference>
<evidence type="ECO:0000259" key="1">
    <source>
        <dbReference type="Pfam" id="PF07995"/>
    </source>
</evidence>
<accession>A0A2Z2P2K5</accession>
<dbReference type="AlphaFoldDB" id="A0A2Z2P2K5"/>